<dbReference type="GO" id="GO:0005737">
    <property type="term" value="C:cytoplasm"/>
    <property type="evidence" value="ECO:0007669"/>
    <property type="project" value="UniProtKB-SubCell"/>
</dbReference>
<dbReference type="Gene3D" id="3.30.930.10">
    <property type="entry name" value="Bira Bifunctional Protein, Domain 2"/>
    <property type="match status" value="1"/>
</dbReference>
<keyword evidence="5 7" id="KW-0648">Protein biosynthesis</keyword>
<evidence type="ECO:0000256" key="1">
    <source>
        <dbReference type="ARBA" id="ARBA00008226"/>
    </source>
</evidence>
<dbReference type="GO" id="GO:0006421">
    <property type="term" value="P:asparaginyl-tRNA aminoacylation"/>
    <property type="evidence" value="ECO:0007669"/>
    <property type="project" value="UniProtKB-UniRule"/>
</dbReference>
<sequence>MHAPIVSIAALPQHVGQAVTLRGWLYNKTGKGKLAFLQVRDGTGICQCVVFRPNVGDEIFAIADKLPQESSLIVTGTVRADARAPGVPGGYELDVQSLEVVQRAEDYPIGPKEHGVEFLMDHRHLWIRSSRQWAVLRVRATVMRAIRAWLDGHGFIEVSTPILTPSAAEGTTNLFEVAYFDEKAYLAQTGQLYNEANIFAFGRVYCFGPTFRAEKSKTRRHLTEFWMVEPEIAFCDLEQLLEIEEQFVSYVVQTCLRENANELKLLGRDVGRLQRVAPPFPRITYDDAVRTLQEMHVRMKAGETVTAYDGTPLQGIEDPDLLRIEWGTDFGSPHETALTQLYDKPVFVTGFPSAVKAFYMEPYPDRPEVCKSADLLAPEGYGEIIGGSERISDGALLERRIREHGLPMEPYKWYVELRKYGSVPHSGFGLGVERTVAWICGIEHVREASPFPRLLNRLYP</sequence>
<comment type="subcellular location">
    <subcellularLocation>
        <location evidence="7">Cytoplasm</location>
    </subcellularLocation>
</comment>
<gene>
    <name evidence="7" type="primary">asnS</name>
    <name evidence="9" type="ORF">CUN48_02835</name>
</gene>
<dbReference type="EMBL" id="PGTN01000011">
    <property type="protein sequence ID" value="PJF48560.1"/>
    <property type="molecule type" value="Genomic_DNA"/>
</dbReference>
<keyword evidence="3 7" id="KW-0547">Nucleotide-binding</keyword>
<comment type="caution">
    <text evidence="9">The sequence shown here is derived from an EMBL/GenBank/DDBJ whole genome shotgun (WGS) entry which is preliminary data.</text>
</comment>
<evidence type="ECO:0000256" key="5">
    <source>
        <dbReference type="ARBA" id="ARBA00022917"/>
    </source>
</evidence>
<dbReference type="NCBIfam" id="TIGR00457">
    <property type="entry name" value="asnS"/>
    <property type="match status" value="1"/>
</dbReference>
<dbReference type="PANTHER" id="PTHR22594">
    <property type="entry name" value="ASPARTYL/LYSYL-TRNA SYNTHETASE"/>
    <property type="match status" value="1"/>
</dbReference>
<dbReference type="HAMAP" id="MF_00534">
    <property type="entry name" value="Asn_tRNA_synth"/>
    <property type="match status" value="1"/>
</dbReference>
<evidence type="ECO:0000256" key="6">
    <source>
        <dbReference type="ARBA" id="ARBA00023146"/>
    </source>
</evidence>
<keyword evidence="6 7" id="KW-0030">Aminoacyl-tRNA synthetase</keyword>
<dbReference type="InterPro" id="IPR012340">
    <property type="entry name" value="NA-bd_OB-fold"/>
</dbReference>
<dbReference type="PANTHER" id="PTHR22594:SF34">
    <property type="entry name" value="ASPARAGINE--TRNA LIGASE, MITOCHONDRIAL-RELATED"/>
    <property type="match status" value="1"/>
</dbReference>
<evidence type="ECO:0000256" key="7">
    <source>
        <dbReference type="HAMAP-Rule" id="MF_00534"/>
    </source>
</evidence>
<dbReference type="SUPFAM" id="SSF55681">
    <property type="entry name" value="Class II aaRS and biotin synthetases"/>
    <property type="match status" value="1"/>
</dbReference>
<dbReference type="GO" id="GO:0004816">
    <property type="term" value="F:asparagine-tRNA ligase activity"/>
    <property type="evidence" value="ECO:0007669"/>
    <property type="project" value="UniProtKB-UniRule"/>
</dbReference>
<accession>A0A2M8QFH4</accession>
<dbReference type="InterPro" id="IPR004364">
    <property type="entry name" value="Aa-tRNA-synt_II"/>
</dbReference>
<dbReference type="EC" id="6.1.1.22" evidence="7"/>
<protein>
    <recommendedName>
        <fullName evidence="7">Asparagine--tRNA ligase</fullName>
        <ecNumber evidence="7">6.1.1.22</ecNumber>
    </recommendedName>
    <alternativeName>
        <fullName evidence="7">Asparaginyl-tRNA synthetase</fullName>
        <shortName evidence="7">AsnRS</shortName>
    </alternativeName>
</protein>
<dbReference type="CDD" id="cd00776">
    <property type="entry name" value="AsxRS_core"/>
    <property type="match status" value="1"/>
</dbReference>
<evidence type="ECO:0000256" key="3">
    <source>
        <dbReference type="ARBA" id="ARBA00022741"/>
    </source>
</evidence>
<evidence type="ECO:0000256" key="2">
    <source>
        <dbReference type="ARBA" id="ARBA00022598"/>
    </source>
</evidence>
<evidence type="ECO:0000313" key="10">
    <source>
        <dbReference type="Proteomes" id="UP000230790"/>
    </source>
</evidence>
<evidence type="ECO:0000259" key="8">
    <source>
        <dbReference type="PROSITE" id="PS50862"/>
    </source>
</evidence>
<reference evidence="9 10" key="1">
    <citation type="submission" date="2017-11" db="EMBL/GenBank/DDBJ databases">
        <title>Evolution of Phototrophy in the Chloroflexi Phylum Driven by Horizontal Gene Transfer.</title>
        <authorList>
            <person name="Ward L.M."/>
            <person name="Hemp J."/>
            <person name="Shih P.M."/>
            <person name="Mcglynn S.E."/>
            <person name="Fischer W."/>
        </authorList>
    </citation>
    <scope>NUCLEOTIDE SEQUENCE [LARGE SCALE GENOMIC DNA]</scope>
    <source>
        <strain evidence="9">JP3_7</strain>
    </source>
</reference>
<dbReference type="InterPro" id="IPR002312">
    <property type="entry name" value="Asp/Asn-tRNA-synth_IIb"/>
</dbReference>
<dbReference type="NCBIfam" id="NF003037">
    <property type="entry name" value="PRK03932.1"/>
    <property type="match status" value="1"/>
</dbReference>
<dbReference type="Proteomes" id="UP000230790">
    <property type="component" value="Unassembled WGS sequence"/>
</dbReference>
<proteinExistence type="inferred from homology"/>
<dbReference type="GO" id="GO:0005524">
    <property type="term" value="F:ATP binding"/>
    <property type="evidence" value="ECO:0007669"/>
    <property type="project" value="UniProtKB-UniRule"/>
</dbReference>
<keyword evidence="4 7" id="KW-0067">ATP-binding</keyword>
<comment type="catalytic activity">
    <reaction evidence="7">
        <text>tRNA(Asn) + L-asparagine + ATP = L-asparaginyl-tRNA(Asn) + AMP + diphosphate + H(+)</text>
        <dbReference type="Rhea" id="RHEA:11180"/>
        <dbReference type="Rhea" id="RHEA-COMP:9659"/>
        <dbReference type="Rhea" id="RHEA-COMP:9674"/>
        <dbReference type="ChEBI" id="CHEBI:15378"/>
        <dbReference type="ChEBI" id="CHEBI:30616"/>
        <dbReference type="ChEBI" id="CHEBI:33019"/>
        <dbReference type="ChEBI" id="CHEBI:58048"/>
        <dbReference type="ChEBI" id="CHEBI:78442"/>
        <dbReference type="ChEBI" id="CHEBI:78515"/>
        <dbReference type="ChEBI" id="CHEBI:456215"/>
        <dbReference type="EC" id="6.1.1.22"/>
    </reaction>
</comment>
<dbReference type="SUPFAM" id="SSF50249">
    <property type="entry name" value="Nucleic acid-binding proteins"/>
    <property type="match status" value="1"/>
</dbReference>
<dbReference type="InterPro" id="IPR045864">
    <property type="entry name" value="aa-tRNA-synth_II/BPL/LPL"/>
</dbReference>
<name>A0A2M8QFH4_9CHLR</name>
<comment type="similarity">
    <text evidence="1 7">Belongs to the class-II aminoacyl-tRNA synthetase family.</text>
</comment>
<organism evidence="9 10">
    <name type="scientific">Candidatus Thermofonsia Clade 3 bacterium</name>
    <dbReference type="NCBI Taxonomy" id="2364212"/>
    <lineage>
        <taxon>Bacteria</taxon>
        <taxon>Bacillati</taxon>
        <taxon>Chloroflexota</taxon>
        <taxon>Candidatus Thermofontia</taxon>
        <taxon>Candidatus Thermofonsia Clade 3</taxon>
    </lineage>
</organism>
<keyword evidence="7" id="KW-0963">Cytoplasm</keyword>
<dbReference type="PROSITE" id="PS50862">
    <property type="entry name" value="AA_TRNA_LIGASE_II"/>
    <property type="match status" value="1"/>
</dbReference>
<dbReference type="InterPro" id="IPR004522">
    <property type="entry name" value="Asn-tRNA-ligase"/>
</dbReference>
<dbReference type="InterPro" id="IPR004365">
    <property type="entry name" value="NA-bd_OB_tRNA"/>
</dbReference>
<dbReference type="AlphaFoldDB" id="A0A2M8QFH4"/>
<dbReference type="InterPro" id="IPR006195">
    <property type="entry name" value="aa-tRNA-synth_II"/>
</dbReference>
<dbReference type="Gene3D" id="2.40.50.140">
    <property type="entry name" value="Nucleic acid-binding proteins"/>
    <property type="match status" value="1"/>
</dbReference>
<dbReference type="Pfam" id="PF00152">
    <property type="entry name" value="tRNA-synt_2"/>
    <property type="match status" value="1"/>
</dbReference>
<feature type="domain" description="Aminoacyl-transfer RNA synthetases class-II family profile" evidence="8">
    <location>
        <begin position="136"/>
        <end position="460"/>
    </location>
</feature>
<evidence type="ECO:0000256" key="4">
    <source>
        <dbReference type="ARBA" id="ARBA00022840"/>
    </source>
</evidence>
<dbReference type="GO" id="GO:0003676">
    <property type="term" value="F:nucleic acid binding"/>
    <property type="evidence" value="ECO:0007669"/>
    <property type="project" value="InterPro"/>
</dbReference>
<dbReference type="PRINTS" id="PR01042">
    <property type="entry name" value="TRNASYNTHASP"/>
</dbReference>
<dbReference type="CDD" id="cd04323">
    <property type="entry name" value="AsnRS_cyto_like_N"/>
    <property type="match status" value="1"/>
</dbReference>
<comment type="subunit">
    <text evidence="7">Homodimer.</text>
</comment>
<dbReference type="Pfam" id="PF01336">
    <property type="entry name" value="tRNA_anti-codon"/>
    <property type="match status" value="1"/>
</dbReference>
<evidence type="ECO:0000313" key="9">
    <source>
        <dbReference type="EMBL" id="PJF48560.1"/>
    </source>
</evidence>
<keyword evidence="2 7" id="KW-0436">Ligase</keyword>